<sequence length="315" mass="35998">MGDKVGTKRKSFAEYYGPSKIAKKSINEKSTLTNFKHLLAKPLGEQLKERLILRFLKPGELQDLSSIDNKPLNIGLYDINGITVETITWNASDKMRIISKLKDCDGTQNAIVIEKWKWRLNKSTFKHLFQIHNKIGLDYSYVTTIELSDLESSSIVPFKLESCIERLVADRCSLILETAHLTVAKEAVYFYGIYNGIVVSDGRHFGIIAVKLDPTGNTYTKFDFKCDNVFKLKMTNTKLMDVPHYNLQNDVIEHFMIQNLNNVPVFYVDEKTIIETIDGVGGDLLGEREIGDLAYPHQHDDNFPLSDHFKKMKIE</sequence>
<evidence type="ECO:0000313" key="1">
    <source>
        <dbReference type="Proteomes" id="UP000887579"/>
    </source>
</evidence>
<dbReference type="WBParaSite" id="ES5_v2.g27380.t1">
    <property type="protein sequence ID" value="ES5_v2.g27380.t1"/>
    <property type="gene ID" value="ES5_v2.g27380"/>
</dbReference>
<dbReference type="Proteomes" id="UP000887579">
    <property type="component" value="Unplaced"/>
</dbReference>
<organism evidence="1 2">
    <name type="scientific">Panagrolaimus sp. ES5</name>
    <dbReference type="NCBI Taxonomy" id="591445"/>
    <lineage>
        <taxon>Eukaryota</taxon>
        <taxon>Metazoa</taxon>
        <taxon>Ecdysozoa</taxon>
        <taxon>Nematoda</taxon>
        <taxon>Chromadorea</taxon>
        <taxon>Rhabditida</taxon>
        <taxon>Tylenchina</taxon>
        <taxon>Panagrolaimomorpha</taxon>
        <taxon>Panagrolaimoidea</taxon>
        <taxon>Panagrolaimidae</taxon>
        <taxon>Panagrolaimus</taxon>
    </lineage>
</organism>
<reference evidence="2" key="1">
    <citation type="submission" date="2022-11" db="UniProtKB">
        <authorList>
            <consortium name="WormBaseParasite"/>
        </authorList>
    </citation>
    <scope>IDENTIFICATION</scope>
</reference>
<accession>A0AC34GCK2</accession>
<proteinExistence type="predicted"/>
<protein>
    <submittedName>
        <fullName evidence="2">Uncharacterized protein</fullName>
    </submittedName>
</protein>
<name>A0AC34GCK2_9BILA</name>
<evidence type="ECO:0000313" key="2">
    <source>
        <dbReference type="WBParaSite" id="ES5_v2.g27380.t1"/>
    </source>
</evidence>